<organism evidence="2 3">
    <name type="scientific">Cupriavidus pinatubonensis</name>
    <dbReference type="NCBI Taxonomy" id="248026"/>
    <lineage>
        <taxon>Bacteria</taxon>
        <taxon>Pseudomonadati</taxon>
        <taxon>Pseudomonadota</taxon>
        <taxon>Betaproteobacteria</taxon>
        <taxon>Burkholderiales</taxon>
        <taxon>Burkholderiaceae</taxon>
        <taxon>Cupriavidus</taxon>
    </lineage>
</organism>
<gene>
    <name evidence="2" type="ORF">LMG23994_06025</name>
</gene>
<reference evidence="2 3" key="1">
    <citation type="submission" date="2021-08" db="EMBL/GenBank/DDBJ databases">
        <authorList>
            <person name="Peeters C."/>
        </authorList>
    </citation>
    <scope>NUCLEOTIDE SEQUENCE [LARGE SCALE GENOMIC DNA]</scope>
    <source>
        <strain evidence="2 3">LMG 23994</strain>
    </source>
</reference>
<keyword evidence="1" id="KW-1133">Transmembrane helix</keyword>
<accession>A0ABM8Y015</accession>
<proteinExistence type="predicted"/>
<protein>
    <recommendedName>
        <fullName evidence="4">Transmembrane protein</fullName>
    </recommendedName>
</protein>
<evidence type="ECO:0000256" key="1">
    <source>
        <dbReference type="SAM" id="Phobius"/>
    </source>
</evidence>
<dbReference type="Proteomes" id="UP000701702">
    <property type="component" value="Unassembled WGS sequence"/>
</dbReference>
<evidence type="ECO:0000313" key="3">
    <source>
        <dbReference type="Proteomes" id="UP000701702"/>
    </source>
</evidence>
<keyword evidence="1" id="KW-0472">Membrane</keyword>
<comment type="caution">
    <text evidence="2">The sequence shown here is derived from an EMBL/GenBank/DDBJ whole genome shotgun (WGS) entry which is preliminary data.</text>
</comment>
<evidence type="ECO:0000313" key="2">
    <source>
        <dbReference type="EMBL" id="CAG9186046.1"/>
    </source>
</evidence>
<keyword evidence="3" id="KW-1185">Reference proteome</keyword>
<feature type="transmembrane region" description="Helical" evidence="1">
    <location>
        <begin position="15"/>
        <end position="32"/>
    </location>
</feature>
<sequence length="51" mass="5801">MLSLCSAELPLNPELIEGMLILPVVFALLLVMRRTRRAKRHLSEAVQRLSD</sequence>
<name>A0ABM8Y015_9BURK</name>
<keyword evidence="1" id="KW-0812">Transmembrane</keyword>
<dbReference type="EMBL" id="CAJZAF010000047">
    <property type="protein sequence ID" value="CAG9186046.1"/>
    <property type="molecule type" value="Genomic_DNA"/>
</dbReference>
<evidence type="ECO:0008006" key="4">
    <source>
        <dbReference type="Google" id="ProtNLM"/>
    </source>
</evidence>